<name>A0ABQ2W9E4_9ACTN</name>
<evidence type="ECO:0000313" key="2">
    <source>
        <dbReference type="Proteomes" id="UP000660675"/>
    </source>
</evidence>
<keyword evidence="2" id="KW-1185">Reference proteome</keyword>
<dbReference type="Proteomes" id="UP000660675">
    <property type="component" value="Unassembled WGS sequence"/>
</dbReference>
<proteinExistence type="predicted"/>
<protein>
    <submittedName>
        <fullName evidence="1">Uncharacterized protein</fullName>
    </submittedName>
</protein>
<organism evidence="1 2">
    <name type="scientific">Streptomyces gelaticus</name>
    <dbReference type="NCBI Taxonomy" id="285446"/>
    <lineage>
        <taxon>Bacteria</taxon>
        <taxon>Bacillati</taxon>
        <taxon>Actinomycetota</taxon>
        <taxon>Actinomycetes</taxon>
        <taxon>Kitasatosporales</taxon>
        <taxon>Streptomycetaceae</taxon>
        <taxon>Streptomyces</taxon>
    </lineage>
</organism>
<evidence type="ECO:0000313" key="1">
    <source>
        <dbReference type="EMBL" id="GGV95287.1"/>
    </source>
</evidence>
<gene>
    <name evidence="1" type="ORF">GCM10015535_62390</name>
</gene>
<sequence length="131" mass="14737">MGTPERFLLLADEISSFPDPIGARGARRLATRSLGNRNPFPYVPHAIPTRQPERETADMSWLVALQALDGREYVYRVHAPADALRADLFWAAFHCHDEGPHPRACDRFDAALIWRAGGEGTDQIDLTVHQY</sequence>
<accession>A0ABQ2W9E4</accession>
<comment type="caution">
    <text evidence="1">The sequence shown here is derived from an EMBL/GenBank/DDBJ whole genome shotgun (WGS) entry which is preliminary data.</text>
</comment>
<dbReference type="EMBL" id="BMTF01000031">
    <property type="protein sequence ID" value="GGV95287.1"/>
    <property type="molecule type" value="Genomic_DNA"/>
</dbReference>
<reference evidence="2" key="1">
    <citation type="journal article" date="2019" name="Int. J. Syst. Evol. Microbiol.">
        <title>The Global Catalogue of Microorganisms (GCM) 10K type strain sequencing project: providing services to taxonomists for standard genome sequencing and annotation.</title>
        <authorList>
            <consortium name="The Broad Institute Genomics Platform"/>
            <consortium name="The Broad Institute Genome Sequencing Center for Infectious Disease"/>
            <person name="Wu L."/>
            <person name="Ma J."/>
        </authorList>
    </citation>
    <scope>NUCLEOTIDE SEQUENCE [LARGE SCALE GENOMIC DNA]</scope>
    <source>
        <strain evidence="2">JCM 4376</strain>
    </source>
</reference>